<dbReference type="InterPro" id="IPR050157">
    <property type="entry name" value="PSI_iron-sulfur_center"/>
</dbReference>
<evidence type="ECO:0000259" key="5">
    <source>
        <dbReference type="PROSITE" id="PS51379"/>
    </source>
</evidence>
<gene>
    <name evidence="6" type="ORF">DU505_15910</name>
</gene>
<reference evidence="6 7" key="1">
    <citation type="submission" date="2018-07" db="EMBL/GenBank/DDBJ databases">
        <title>Halomonas montanilacus sp. nov., isolated from Lake Pengyan on Tibetan Plateau.</title>
        <authorList>
            <person name="Lu H."/>
            <person name="Xing P."/>
            <person name="Wu Q."/>
        </authorList>
    </citation>
    <scope>NUCLEOTIDE SEQUENCE [LARGE SCALE GENOMIC DNA]</scope>
    <source>
        <strain evidence="6 7">PYC7W</strain>
    </source>
</reference>
<comment type="caution">
    <text evidence="6">The sequence shown here is derived from an EMBL/GenBank/DDBJ whole genome shotgun (WGS) entry which is preliminary data.</text>
</comment>
<dbReference type="Pfam" id="PF13187">
    <property type="entry name" value="Fer4_9"/>
    <property type="match status" value="2"/>
</dbReference>
<dbReference type="InterPro" id="IPR017896">
    <property type="entry name" value="4Fe4S_Fe-S-bd"/>
</dbReference>
<dbReference type="PROSITE" id="PS51379">
    <property type="entry name" value="4FE4S_FER_2"/>
    <property type="match status" value="3"/>
</dbReference>
<proteinExistence type="predicted"/>
<sequence>MPQTPSTSYSTPKPLRPSLPGIGWLPSRCLQAPPHPLACTRCIDACPAEALAFHENGDGVSLLARDACHGCAQCVPACPSEALVSAEIDALMADRAEGEPLRLGCHRVKDEDDLSRLHCLRALGTDLLAWLSARAAPEPMTLYLPDGCRNCPAAPEGARDAWKCDVEAFATVTDTPARNDFHATRRLVSRRDLLRGRPAPRLPAIAPNDAAPKARRLQRKLIAVEALADTQAPPALPGLSLNTDACRVHGVCARVCPTEALQETPYGELIFNALDCLDCGHCLAICPEGALQRAESHGATPLTLRETRVLDCFECARPFKSKVSGGAEEAAPACPACRRERALLQESFHDLFG</sequence>
<dbReference type="Gene3D" id="3.30.70.20">
    <property type="match status" value="2"/>
</dbReference>
<keyword evidence="4" id="KW-0411">Iron-sulfur</keyword>
<dbReference type="GO" id="GO:0046872">
    <property type="term" value="F:metal ion binding"/>
    <property type="evidence" value="ECO:0007669"/>
    <property type="project" value="UniProtKB-KW"/>
</dbReference>
<dbReference type="GO" id="GO:0051539">
    <property type="term" value="F:4 iron, 4 sulfur cluster binding"/>
    <property type="evidence" value="ECO:0007669"/>
    <property type="project" value="UniProtKB-KW"/>
</dbReference>
<keyword evidence="1" id="KW-0004">4Fe-4S</keyword>
<evidence type="ECO:0000256" key="3">
    <source>
        <dbReference type="ARBA" id="ARBA00023004"/>
    </source>
</evidence>
<dbReference type="OrthoDB" id="6117400at2"/>
<name>A0A368TT54_9GAMM</name>
<dbReference type="PROSITE" id="PS00198">
    <property type="entry name" value="4FE4S_FER_1"/>
    <property type="match status" value="2"/>
</dbReference>
<evidence type="ECO:0000256" key="4">
    <source>
        <dbReference type="ARBA" id="ARBA00023014"/>
    </source>
</evidence>
<keyword evidence="7" id="KW-1185">Reference proteome</keyword>
<dbReference type="PANTHER" id="PTHR24960">
    <property type="entry name" value="PHOTOSYSTEM I IRON-SULFUR CENTER-RELATED"/>
    <property type="match status" value="1"/>
</dbReference>
<dbReference type="SUPFAM" id="SSF54862">
    <property type="entry name" value="4Fe-4S ferredoxins"/>
    <property type="match status" value="2"/>
</dbReference>
<evidence type="ECO:0000313" key="7">
    <source>
        <dbReference type="Proteomes" id="UP000252405"/>
    </source>
</evidence>
<dbReference type="EMBL" id="QPII01000013">
    <property type="protein sequence ID" value="RCV87800.1"/>
    <property type="molecule type" value="Genomic_DNA"/>
</dbReference>
<dbReference type="RefSeq" id="WP_114479978.1">
    <property type="nucleotide sequence ID" value="NZ_QPII01000013.1"/>
</dbReference>
<accession>A0A368TT54</accession>
<evidence type="ECO:0000256" key="1">
    <source>
        <dbReference type="ARBA" id="ARBA00022485"/>
    </source>
</evidence>
<feature type="domain" description="4Fe-4S ferredoxin-type" evidence="5">
    <location>
        <begin position="267"/>
        <end position="296"/>
    </location>
</feature>
<dbReference type="PANTHER" id="PTHR24960:SF79">
    <property type="entry name" value="PHOTOSYSTEM I IRON-SULFUR CENTER"/>
    <property type="match status" value="1"/>
</dbReference>
<keyword evidence="3" id="KW-0408">Iron</keyword>
<dbReference type="AlphaFoldDB" id="A0A368TT54"/>
<protein>
    <recommendedName>
        <fullName evidence="5">4Fe-4S ferredoxin-type domain-containing protein</fullName>
    </recommendedName>
</protein>
<evidence type="ECO:0000256" key="2">
    <source>
        <dbReference type="ARBA" id="ARBA00022723"/>
    </source>
</evidence>
<keyword evidence="2" id="KW-0479">Metal-binding</keyword>
<evidence type="ECO:0000313" key="6">
    <source>
        <dbReference type="EMBL" id="RCV87800.1"/>
    </source>
</evidence>
<dbReference type="Proteomes" id="UP000252405">
    <property type="component" value="Unassembled WGS sequence"/>
</dbReference>
<dbReference type="InterPro" id="IPR017900">
    <property type="entry name" value="4Fe4S_Fe_S_CS"/>
</dbReference>
<feature type="domain" description="4Fe-4S ferredoxin-type" evidence="5">
    <location>
        <begin position="59"/>
        <end position="88"/>
    </location>
</feature>
<organism evidence="6 7">
    <name type="scientific">Billgrantia montanilacus</name>
    <dbReference type="NCBI Taxonomy" id="2282305"/>
    <lineage>
        <taxon>Bacteria</taxon>
        <taxon>Pseudomonadati</taxon>
        <taxon>Pseudomonadota</taxon>
        <taxon>Gammaproteobacteria</taxon>
        <taxon>Oceanospirillales</taxon>
        <taxon>Halomonadaceae</taxon>
        <taxon>Billgrantia</taxon>
    </lineage>
</organism>
<feature type="domain" description="4Fe-4S ferredoxin-type" evidence="5">
    <location>
        <begin position="237"/>
        <end position="266"/>
    </location>
</feature>